<protein>
    <submittedName>
        <fullName evidence="2">Uncharacterized protein</fullName>
    </submittedName>
</protein>
<accession>A0A4Z2E778</accession>
<keyword evidence="3" id="KW-1185">Reference proteome</keyword>
<gene>
    <name evidence="2" type="ORF">EYF80_065246</name>
</gene>
<comment type="caution">
    <text evidence="2">The sequence shown here is derived from an EMBL/GenBank/DDBJ whole genome shotgun (WGS) entry which is preliminary data.</text>
</comment>
<proteinExistence type="predicted"/>
<name>A0A4Z2E778_9TELE</name>
<dbReference type="AlphaFoldDB" id="A0A4Z2E778"/>
<organism evidence="2 3">
    <name type="scientific">Liparis tanakae</name>
    <name type="common">Tanaka's snailfish</name>
    <dbReference type="NCBI Taxonomy" id="230148"/>
    <lineage>
        <taxon>Eukaryota</taxon>
        <taxon>Metazoa</taxon>
        <taxon>Chordata</taxon>
        <taxon>Craniata</taxon>
        <taxon>Vertebrata</taxon>
        <taxon>Euteleostomi</taxon>
        <taxon>Actinopterygii</taxon>
        <taxon>Neopterygii</taxon>
        <taxon>Teleostei</taxon>
        <taxon>Neoteleostei</taxon>
        <taxon>Acanthomorphata</taxon>
        <taxon>Eupercaria</taxon>
        <taxon>Perciformes</taxon>
        <taxon>Cottioidei</taxon>
        <taxon>Cottales</taxon>
        <taxon>Liparidae</taxon>
        <taxon>Liparis</taxon>
    </lineage>
</organism>
<dbReference type="Proteomes" id="UP000314294">
    <property type="component" value="Unassembled WGS sequence"/>
</dbReference>
<evidence type="ECO:0000256" key="1">
    <source>
        <dbReference type="SAM" id="MobiDB-lite"/>
    </source>
</evidence>
<evidence type="ECO:0000313" key="2">
    <source>
        <dbReference type="EMBL" id="TNN24629.1"/>
    </source>
</evidence>
<reference evidence="2 3" key="1">
    <citation type="submission" date="2019-03" db="EMBL/GenBank/DDBJ databases">
        <title>First draft genome of Liparis tanakae, snailfish: a comprehensive survey of snailfish specific genes.</title>
        <authorList>
            <person name="Kim W."/>
            <person name="Song I."/>
            <person name="Jeong J.-H."/>
            <person name="Kim D."/>
            <person name="Kim S."/>
            <person name="Ryu S."/>
            <person name="Song J.Y."/>
            <person name="Lee S.K."/>
        </authorList>
    </citation>
    <scope>NUCLEOTIDE SEQUENCE [LARGE SCALE GENOMIC DNA]</scope>
    <source>
        <tissue evidence="2">Muscle</tissue>
    </source>
</reference>
<dbReference type="EMBL" id="SRLO01014784">
    <property type="protein sequence ID" value="TNN24629.1"/>
    <property type="molecule type" value="Genomic_DNA"/>
</dbReference>
<sequence>MVLVHLTRVYDGQVDWSHTSRGNLPRIGMKLRGPTQAQRLSTPPAVQLQVDPPPPAIVVQPQADPYLQLGEHRGQLLHFQCIYVTRNIETHD</sequence>
<feature type="region of interest" description="Disordered" evidence="1">
    <location>
        <begin position="34"/>
        <end position="54"/>
    </location>
</feature>
<evidence type="ECO:0000313" key="3">
    <source>
        <dbReference type="Proteomes" id="UP000314294"/>
    </source>
</evidence>